<dbReference type="Proteomes" id="UP000032250">
    <property type="component" value="Unassembled WGS sequence"/>
</dbReference>
<sequence length="214" mass="25253">MMLNINKKLMNLPADKKEKVKKIINNNSYTKQIFNLINIMLEKELTQEQMKKFAKLNLLILKRQSKLCIEEYKMYFSIKKQFPVKFNEDNIGYENNIRSSIDLNMYISDTVKTICIVGTALSSQIDEIQEKNIISEHGLCQILSLNYILWTKNKKKVERKMENPKWSDIMYIYDCETVYNRKTAIDKGFWNTSPVYTALTESKLKNDLCCSKKQ</sequence>
<reference evidence="1 2" key="1">
    <citation type="submission" date="2014-06" db="EMBL/GenBank/DDBJ databases">
        <title>Genome characterization of distinct group I Clostridium botulinum lineages.</title>
        <authorList>
            <person name="Giordani F."/>
            <person name="Anselmo A."/>
            <person name="Fillo S."/>
            <person name="Palozzi A.M."/>
            <person name="Fortunato A."/>
            <person name="Gentile B."/>
            <person name="Ciammaruconi A."/>
            <person name="Anniballi F."/>
            <person name="De Medici D."/>
            <person name="Lista F."/>
        </authorList>
    </citation>
    <scope>NUCLEOTIDE SEQUENCE [LARGE SCALE GENOMIC DNA]</scope>
    <source>
        <strain evidence="1 2">B2 450</strain>
        <plasmid evidence="1">p_B2_450</plasmid>
    </source>
</reference>
<dbReference type="PATRIC" id="fig|1379739.3.peg.96"/>
<dbReference type="AlphaFoldDB" id="A0A0D1BMY9"/>
<dbReference type="EMBL" id="JXSU01000010">
    <property type="protein sequence ID" value="KIS21610.1"/>
    <property type="molecule type" value="Genomic_DNA"/>
</dbReference>
<organism evidence="1 2">
    <name type="scientific">Clostridium botulinum B2 450</name>
    <dbReference type="NCBI Taxonomy" id="1379739"/>
    <lineage>
        <taxon>Bacteria</taxon>
        <taxon>Bacillati</taxon>
        <taxon>Bacillota</taxon>
        <taxon>Clostridia</taxon>
        <taxon>Eubacteriales</taxon>
        <taxon>Clostridiaceae</taxon>
        <taxon>Clostridium</taxon>
    </lineage>
</organism>
<comment type="caution">
    <text evidence="1">The sequence shown here is derived from an EMBL/GenBank/DDBJ whole genome shotgun (WGS) entry which is preliminary data.</text>
</comment>
<geneLocation type="plasmid" evidence="1">
    <name>p_B2_450</name>
</geneLocation>
<protein>
    <submittedName>
        <fullName evidence="1">Uncharacterized protein</fullName>
    </submittedName>
</protein>
<dbReference type="HOGENOM" id="CLU_1286952_0_0_9"/>
<evidence type="ECO:0000313" key="1">
    <source>
        <dbReference type="EMBL" id="KIS21610.1"/>
    </source>
</evidence>
<accession>A0A0D1BMY9</accession>
<name>A0A0D1BMY9_CLOBO</name>
<evidence type="ECO:0000313" key="2">
    <source>
        <dbReference type="Proteomes" id="UP000032250"/>
    </source>
</evidence>
<proteinExistence type="predicted"/>
<keyword evidence="1" id="KW-0614">Plasmid</keyword>
<gene>
    <name evidence="1" type="ORF">N495_19595</name>
</gene>